<dbReference type="InterPro" id="IPR032675">
    <property type="entry name" value="LRR_dom_sf"/>
</dbReference>
<dbReference type="Gene3D" id="3.80.10.10">
    <property type="entry name" value="Ribonuclease Inhibitor"/>
    <property type="match status" value="1"/>
</dbReference>
<accession>A0A8H5G077</accession>
<sequence length="772" mass="86693">MAESAKSPICWLPIEILTEIFQWHCEECSLFIEAFLWNEKTEQYDRCKASTPTLDVAQTCSLWQNIAISRPTLWSRVDVDLNCGSQSFVDLVTLYLSRSKTASLSLILRAEGEGTRYSVDLKESGQSMLKALVMENYRWEWVEFDMTMAALGQYSTPVTSGDCENLEVLLIPCESDLAYSHEVQVFSRVVGYTPMLHTLMFNGVWETGLITRNSLPFAQLLDIDIEGKEVNLTQLQDLLDRCVALKHLYVIPEFDHHPILPIPPSRVGLSHCQNLEELFVDVSDRNESPCNGIIASAYFFQILRAPALRYLWLEGQNDDAEERSACFDSVKKFLHVSECQLDRLQLTGDLLDTDMVLQLFELLPTLTELEISKGRDRLRLFDALTIPHQPLGSDSQPVNQTQSRKVLLPKLTSLAFEITLEDEELVSEKPVSLSQAQVDSEDEDEWMELQTTDSQDTLQDLEEGSKDNENENEGEGIIAVHNIQNIQEMTVKSLTVDFQQVDRSNDLEMQEQETAPKTCQLAMEDVEVEEQEQDHGTDNQDTVANHGAGEPQSTGNGPRLDDKIEEFGTQTGGVDPHEDSAVVKSSDFEMQGEEMSTKTYQVITEGKEVDREPEPDAETNDLGAIKPGTGESPRQSTDNGPRPDDVEMRTQMDNVDAHQDSLEEDKKSLTSEFQVDQSNSAERCSPLSEAGVDGVQLSGYPSDTIRTMLCSRRNSSDSNVRILERFTFSVHRGTAPSTEPVVKWFDKFCTTTAPQLRTLAGKGLKLELDVQA</sequence>
<feature type="region of interest" description="Disordered" evidence="1">
    <location>
        <begin position="431"/>
        <end position="457"/>
    </location>
</feature>
<feature type="compositionally biased region" description="Basic and acidic residues" evidence="1">
    <location>
        <begin position="605"/>
        <end position="614"/>
    </location>
</feature>
<feature type="compositionally biased region" description="Polar residues" evidence="1">
    <location>
        <begin position="670"/>
        <end position="682"/>
    </location>
</feature>
<feature type="compositionally biased region" description="Basic and acidic residues" evidence="1">
    <location>
        <begin position="659"/>
        <end position="669"/>
    </location>
</feature>
<gene>
    <name evidence="2" type="ORF">D9758_006422</name>
</gene>
<evidence type="ECO:0000313" key="2">
    <source>
        <dbReference type="EMBL" id="KAF5355499.1"/>
    </source>
</evidence>
<comment type="caution">
    <text evidence="2">The sequence shown here is derived from an EMBL/GenBank/DDBJ whole genome shotgun (WGS) entry which is preliminary data.</text>
</comment>
<keyword evidence="3" id="KW-1185">Reference proteome</keyword>
<feature type="region of interest" description="Disordered" evidence="1">
    <location>
        <begin position="527"/>
        <end position="647"/>
    </location>
</feature>
<dbReference type="AlphaFoldDB" id="A0A8H5G077"/>
<feature type="region of interest" description="Disordered" evidence="1">
    <location>
        <begin position="659"/>
        <end position="687"/>
    </location>
</feature>
<evidence type="ECO:0000256" key="1">
    <source>
        <dbReference type="SAM" id="MobiDB-lite"/>
    </source>
</evidence>
<dbReference type="SUPFAM" id="SSF52047">
    <property type="entry name" value="RNI-like"/>
    <property type="match status" value="1"/>
</dbReference>
<name>A0A8H5G077_9AGAR</name>
<protein>
    <recommendedName>
        <fullName evidence="4">F-box domain-containing protein</fullName>
    </recommendedName>
</protein>
<proteinExistence type="predicted"/>
<evidence type="ECO:0000313" key="3">
    <source>
        <dbReference type="Proteomes" id="UP000559256"/>
    </source>
</evidence>
<reference evidence="2 3" key="1">
    <citation type="journal article" date="2020" name="ISME J.">
        <title>Uncovering the hidden diversity of litter-decomposition mechanisms in mushroom-forming fungi.</title>
        <authorList>
            <person name="Floudas D."/>
            <person name="Bentzer J."/>
            <person name="Ahren D."/>
            <person name="Johansson T."/>
            <person name="Persson P."/>
            <person name="Tunlid A."/>
        </authorList>
    </citation>
    <scope>NUCLEOTIDE SEQUENCE [LARGE SCALE GENOMIC DNA]</scope>
    <source>
        <strain evidence="2 3">CBS 291.85</strain>
    </source>
</reference>
<evidence type="ECO:0008006" key="4">
    <source>
        <dbReference type="Google" id="ProtNLM"/>
    </source>
</evidence>
<dbReference type="Proteomes" id="UP000559256">
    <property type="component" value="Unassembled WGS sequence"/>
</dbReference>
<organism evidence="2 3">
    <name type="scientific">Tetrapyrgos nigripes</name>
    <dbReference type="NCBI Taxonomy" id="182062"/>
    <lineage>
        <taxon>Eukaryota</taxon>
        <taxon>Fungi</taxon>
        <taxon>Dikarya</taxon>
        <taxon>Basidiomycota</taxon>
        <taxon>Agaricomycotina</taxon>
        <taxon>Agaricomycetes</taxon>
        <taxon>Agaricomycetidae</taxon>
        <taxon>Agaricales</taxon>
        <taxon>Marasmiineae</taxon>
        <taxon>Marasmiaceae</taxon>
        <taxon>Tetrapyrgos</taxon>
    </lineage>
</organism>
<dbReference type="EMBL" id="JAACJM010000056">
    <property type="protein sequence ID" value="KAF5355499.1"/>
    <property type="molecule type" value="Genomic_DNA"/>
</dbReference>
<dbReference type="OrthoDB" id="2269034at2759"/>